<dbReference type="PANTHER" id="PTHR32089">
    <property type="entry name" value="METHYL-ACCEPTING CHEMOTAXIS PROTEIN MCPB"/>
    <property type="match status" value="1"/>
</dbReference>
<evidence type="ECO:0000256" key="3">
    <source>
        <dbReference type="ARBA" id="ARBA00022481"/>
    </source>
</evidence>
<evidence type="ECO:0000256" key="8">
    <source>
        <dbReference type="ARBA" id="ARBA00023136"/>
    </source>
</evidence>
<dbReference type="InterPro" id="IPR004090">
    <property type="entry name" value="Chemotax_Me-accpt_rcpt"/>
</dbReference>
<accession>A0A5C8ZK40</accession>
<dbReference type="GO" id="GO:0007165">
    <property type="term" value="P:signal transduction"/>
    <property type="evidence" value="ECO:0007669"/>
    <property type="project" value="UniProtKB-KW"/>
</dbReference>
<evidence type="ECO:0000256" key="11">
    <source>
        <dbReference type="PROSITE-ProRule" id="PRU00284"/>
    </source>
</evidence>
<dbReference type="SUPFAM" id="SSF58104">
    <property type="entry name" value="Methyl-accepting chemotaxis protein (MCP) signaling domain"/>
    <property type="match status" value="1"/>
</dbReference>
<evidence type="ECO:0000256" key="9">
    <source>
        <dbReference type="ARBA" id="ARBA00023224"/>
    </source>
</evidence>
<evidence type="ECO:0000256" key="5">
    <source>
        <dbReference type="ARBA" id="ARBA00022519"/>
    </source>
</evidence>
<dbReference type="GO" id="GO:0004888">
    <property type="term" value="F:transmembrane signaling receptor activity"/>
    <property type="evidence" value="ECO:0007669"/>
    <property type="project" value="InterPro"/>
</dbReference>
<evidence type="ECO:0000256" key="12">
    <source>
        <dbReference type="SAM" id="Phobius"/>
    </source>
</evidence>
<keyword evidence="8 12" id="KW-0472">Membrane</keyword>
<evidence type="ECO:0000313" key="16">
    <source>
        <dbReference type="Proteomes" id="UP000321234"/>
    </source>
</evidence>
<dbReference type="CDD" id="cd06225">
    <property type="entry name" value="HAMP"/>
    <property type="match status" value="1"/>
</dbReference>
<dbReference type="PANTHER" id="PTHR32089:SF112">
    <property type="entry name" value="LYSOZYME-LIKE PROTEIN-RELATED"/>
    <property type="match status" value="1"/>
</dbReference>
<organism evidence="15 16">
    <name type="scientific">Quadrisphaera setariae</name>
    <dbReference type="NCBI Taxonomy" id="2593304"/>
    <lineage>
        <taxon>Bacteria</taxon>
        <taxon>Bacillati</taxon>
        <taxon>Actinomycetota</taxon>
        <taxon>Actinomycetes</taxon>
        <taxon>Kineosporiales</taxon>
        <taxon>Kineosporiaceae</taxon>
        <taxon>Quadrisphaera</taxon>
    </lineage>
</organism>
<feature type="transmembrane region" description="Helical" evidence="12">
    <location>
        <begin position="29"/>
        <end position="49"/>
    </location>
</feature>
<dbReference type="SMART" id="SM00283">
    <property type="entry name" value="MA"/>
    <property type="match status" value="1"/>
</dbReference>
<keyword evidence="9 11" id="KW-0807">Transducer</keyword>
<dbReference type="Pfam" id="PF00672">
    <property type="entry name" value="HAMP"/>
    <property type="match status" value="1"/>
</dbReference>
<dbReference type="Gene3D" id="1.10.287.950">
    <property type="entry name" value="Methyl-accepting chemotaxis protein"/>
    <property type="match status" value="1"/>
</dbReference>
<dbReference type="Pfam" id="PF00015">
    <property type="entry name" value="MCPsignal"/>
    <property type="match status" value="1"/>
</dbReference>
<comment type="caution">
    <text evidence="15">The sequence shown here is derived from an EMBL/GenBank/DDBJ whole genome shotgun (WGS) entry which is preliminary data.</text>
</comment>
<dbReference type="PRINTS" id="PR00260">
    <property type="entry name" value="CHEMTRNSDUCR"/>
</dbReference>
<dbReference type="GO" id="GO:0006935">
    <property type="term" value="P:chemotaxis"/>
    <property type="evidence" value="ECO:0007669"/>
    <property type="project" value="UniProtKB-KW"/>
</dbReference>
<dbReference type="Proteomes" id="UP000321234">
    <property type="component" value="Unassembled WGS sequence"/>
</dbReference>
<dbReference type="OrthoDB" id="1115140at2"/>
<dbReference type="EMBL" id="VKAC01000001">
    <property type="protein sequence ID" value="TXR57984.1"/>
    <property type="molecule type" value="Genomic_DNA"/>
</dbReference>
<keyword evidence="16" id="KW-1185">Reference proteome</keyword>
<gene>
    <name evidence="15" type="ORF">FMM08_01825</name>
</gene>
<dbReference type="SMART" id="SM00304">
    <property type="entry name" value="HAMP"/>
    <property type="match status" value="1"/>
</dbReference>
<comment type="similarity">
    <text evidence="10">Belongs to the methyl-accepting chemotaxis (MCP) protein family.</text>
</comment>
<evidence type="ECO:0000259" key="14">
    <source>
        <dbReference type="PROSITE" id="PS50885"/>
    </source>
</evidence>
<dbReference type="PROSITE" id="PS50111">
    <property type="entry name" value="CHEMOTAXIS_TRANSDUC_2"/>
    <property type="match status" value="1"/>
</dbReference>
<proteinExistence type="inferred from homology"/>
<evidence type="ECO:0000256" key="2">
    <source>
        <dbReference type="ARBA" id="ARBA00022475"/>
    </source>
</evidence>
<evidence type="ECO:0000256" key="10">
    <source>
        <dbReference type="ARBA" id="ARBA00029447"/>
    </source>
</evidence>
<evidence type="ECO:0000313" key="15">
    <source>
        <dbReference type="EMBL" id="TXR57984.1"/>
    </source>
</evidence>
<evidence type="ECO:0000256" key="4">
    <source>
        <dbReference type="ARBA" id="ARBA00022500"/>
    </source>
</evidence>
<feature type="domain" description="Methyl-accepting transducer" evidence="13">
    <location>
        <begin position="285"/>
        <end position="528"/>
    </location>
</feature>
<sequence>MEDSSSSLCNPRGNSVLRRLADLRVAHKLFAGFGVVCILLVAVAGIGVVRLGQAQENLRTLSESGLASVDAVDKTATAFVTLKFDLANAALTPDAAGTDKALATLDADQKKLDEQWKAYRGSSPASTPAQQEAFTSALARWRTAVEGVIPLAKANDLSGFVEQRAEKVFPEAAAAATALADLTKAETEAAAATADHGESAYRAAVALLVGCAALAVALAVAMALVVSRSVTRPLARVVEVMTGVSQGRLDRLVGLGTRDEVGQLGAATDATIGSLSTAMRDISAEARSLATASSALSGVAAQISSGAEEAATQTQVVSAASEEVSMSISTVAAAGEEMTAAIAQIATATSEASSMAASAVTAASSAGDAIERLGVSSKEIGDVVKLITSIAEQTNLLALNATIEAARAGELGKGFAVVAGEVKELARQTAQATEEIISKVSATQSDTAAAAAAVTEIGEVISRIDEVQATIAAAVEEQSATTSEMVRNVTEVSTGSAQISANVSDIARGTDQNREGAGHTAATARSLAASAEALQALTGRFTV</sequence>
<reference evidence="15 16" key="1">
    <citation type="submission" date="2019-07" db="EMBL/GenBank/DDBJ databases">
        <title>Quadrisphaera sp. strain DD2A genome sequencing and assembly.</title>
        <authorList>
            <person name="Kim I."/>
        </authorList>
    </citation>
    <scope>NUCLEOTIDE SEQUENCE [LARGE SCALE GENOMIC DNA]</scope>
    <source>
        <strain evidence="15 16">DD2A</strain>
    </source>
</reference>
<evidence type="ECO:0000256" key="7">
    <source>
        <dbReference type="ARBA" id="ARBA00022989"/>
    </source>
</evidence>
<evidence type="ECO:0000256" key="1">
    <source>
        <dbReference type="ARBA" id="ARBA00004429"/>
    </source>
</evidence>
<evidence type="ECO:0000259" key="13">
    <source>
        <dbReference type="PROSITE" id="PS50111"/>
    </source>
</evidence>
<keyword evidence="6 12" id="KW-0812">Transmembrane</keyword>
<dbReference type="InterPro" id="IPR003660">
    <property type="entry name" value="HAMP_dom"/>
</dbReference>
<protein>
    <submittedName>
        <fullName evidence="15">Methyl-accepting chemotaxis protein</fullName>
    </submittedName>
</protein>
<dbReference type="PROSITE" id="PS50885">
    <property type="entry name" value="HAMP"/>
    <property type="match status" value="1"/>
</dbReference>
<dbReference type="InterPro" id="IPR003122">
    <property type="entry name" value="Tar_rcpt_lig-bd"/>
</dbReference>
<feature type="transmembrane region" description="Helical" evidence="12">
    <location>
        <begin position="205"/>
        <end position="226"/>
    </location>
</feature>
<dbReference type="GO" id="GO:0005886">
    <property type="term" value="C:plasma membrane"/>
    <property type="evidence" value="ECO:0007669"/>
    <property type="project" value="UniProtKB-SubCell"/>
</dbReference>
<dbReference type="AlphaFoldDB" id="A0A5C8ZK40"/>
<keyword evidence="3" id="KW-0488">Methylation</keyword>
<keyword evidence="4" id="KW-0145">Chemotaxis</keyword>
<keyword evidence="2" id="KW-1003">Cell membrane</keyword>
<comment type="subcellular location">
    <subcellularLocation>
        <location evidence="1">Cell inner membrane</location>
        <topology evidence="1">Multi-pass membrane protein</topology>
    </subcellularLocation>
</comment>
<keyword evidence="7 12" id="KW-1133">Transmembrane helix</keyword>
<evidence type="ECO:0000256" key="6">
    <source>
        <dbReference type="ARBA" id="ARBA00022692"/>
    </source>
</evidence>
<feature type="domain" description="HAMP" evidence="14">
    <location>
        <begin position="228"/>
        <end position="280"/>
    </location>
</feature>
<name>A0A5C8ZK40_9ACTN</name>
<keyword evidence="5" id="KW-0997">Cell inner membrane</keyword>
<dbReference type="InterPro" id="IPR004089">
    <property type="entry name" value="MCPsignal_dom"/>
</dbReference>
<dbReference type="Pfam" id="PF02203">
    <property type="entry name" value="TarH"/>
    <property type="match status" value="1"/>
</dbReference>